<evidence type="ECO:0000256" key="3">
    <source>
        <dbReference type="ARBA" id="ARBA00022670"/>
    </source>
</evidence>
<evidence type="ECO:0000256" key="10">
    <source>
        <dbReference type="SAM" id="SignalP"/>
    </source>
</evidence>
<keyword evidence="8" id="KW-0564">Palmitate</keyword>
<proteinExistence type="inferred from homology"/>
<protein>
    <submittedName>
        <fullName evidence="12">NlpC/P60 family protein</fullName>
    </submittedName>
</protein>
<evidence type="ECO:0000256" key="7">
    <source>
        <dbReference type="ARBA" id="ARBA00023136"/>
    </source>
</evidence>
<dbReference type="AlphaFoldDB" id="I3DAL0"/>
<feature type="domain" description="NlpC/P60" evidence="11">
    <location>
        <begin position="67"/>
        <end position="185"/>
    </location>
</feature>
<dbReference type="PROSITE" id="PS51257">
    <property type="entry name" value="PROKAR_LIPOPROTEIN"/>
    <property type="match status" value="1"/>
</dbReference>
<evidence type="ECO:0000313" key="12">
    <source>
        <dbReference type="EMBL" id="EIJ68753.1"/>
    </source>
</evidence>
<dbReference type="Proteomes" id="UP000006457">
    <property type="component" value="Unassembled WGS sequence"/>
</dbReference>
<organism evidence="12 13">
    <name type="scientific">Pasteurella bettyae CCUG 2042</name>
    <dbReference type="NCBI Taxonomy" id="1095749"/>
    <lineage>
        <taxon>Bacteria</taxon>
        <taxon>Pseudomonadati</taxon>
        <taxon>Pseudomonadota</taxon>
        <taxon>Gammaproteobacteria</taxon>
        <taxon>Pasteurellales</taxon>
        <taxon>Pasteurellaceae</taxon>
        <taxon>Pasteurella</taxon>
    </lineage>
</organism>
<feature type="signal peptide" evidence="10">
    <location>
        <begin position="1"/>
        <end position="21"/>
    </location>
</feature>
<feature type="chain" id="PRO_5003669603" evidence="10">
    <location>
        <begin position="22"/>
        <end position="185"/>
    </location>
</feature>
<evidence type="ECO:0000256" key="9">
    <source>
        <dbReference type="ARBA" id="ARBA00023288"/>
    </source>
</evidence>
<comment type="similarity">
    <text evidence="2">Belongs to the peptidase C40 family.</text>
</comment>
<dbReference type="InterPro" id="IPR038765">
    <property type="entry name" value="Papain-like_cys_pep_sf"/>
</dbReference>
<dbReference type="MEROPS" id="C40.004"/>
<dbReference type="InterPro" id="IPR000064">
    <property type="entry name" value="NLP_P60_dom"/>
</dbReference>
<keyword evidence="9" id="KW-0449">Lipoprotein</keyword>
<keyword evidence="5" id="KW-0378">Hydrolase</keyword>
<dbReference type="GO" id="GO:0006508">
    <property type="term" value="P:proteolysis"/>
    <property type="evidence" value="ECO:0007669"/>
    <property type="project" value="UniProtKB-KW"/>
</dbReference>
<dbReference type="Pfam" id="PF00877">
    <property type="entry name" value="NLPC_P60"/>
    <property type="match status" value="1"/>
</dbReference>
<evidence type="ECO:0000313" key="13">
    <source>
        <dbReference type="Proteomes" id="UP000006457"/>
    </source>
</evidence>
<name>I3DAL0_9PAST</name>
<evidence type="ECO:0000256" key="2">
    <source>
        <dbReference type="ARBA" id="ARBA00007074"/>
    </source>
</evidence>
<keyword evidence="3" id="KW-0645">Protease</keyword>
<keyword evidence="7" id="KW-0472">Membrane</keyword>
<reference evidence="12 13" key="1">
    <citation type="submission" date="2012-03" db="EMBL/GenBank/DDBJ databases">
        <authorList>
            <person name="Harkins D.M."/>
            <person name="Madupu R."/>
            <person name="Durkin A.S."/>
            <person name="Torralba M."/>
            <person name="Methe B."/>
            <person name="Sutton G.G."/>
            <person name="Nelson K.E."/>
        </authorList>
    </citation>
    <scope>NUCLEOTIDE SEQUENCE [LARGE SCALE GENOMIC DNA]</scope>
    <source>
        <strain evidence="12 13">CCUG 2042</strain>
    </source>
</reference>
<evidence type="ECO:0000256" key="1">
    <source>
        <dbReference type="ARBA" id="ARBA00004635"/>
    </source>
</evidence>
<sequence length="185" mass="20608">MMIKKLLVIAGALFLAACSSAPRQSSMIYPSADERDDTQLTALIGSLKTNKPQYGARSNFNSAQHAQINNKQLMKVYNEWAGTRYRFGGTTSRGIDCSAFMQEAFASAFGISLPRSTSEQQSVGRRIQKNELQQGDLVFFRGNRHVGVYLGGNRFMHSSTTEGVTISSLDEAYWSRTYTQSRRVL</sequence>
<dbReference type="eggNOG" id="COG0791">
    <property type="taxonomic scope" value="Bacteria"/>
</dbReference>
<dbReference type="PANTHER" id="PTHR47360:SF3">
    <property type="entry name" value="MUREIN DD-ENDOPEPTIDASE MEPS_MUREIN LD-CARBOXYPEPTIDASE"/>
    <property type="match status" value="1"/>
</dbReference>
<keyword evidence="6" id="KW-0788">Thiol protease</keyword>
<dbReference type="GO" id="GO:0008234">
    <property type="term" value="F:cysteine-type peptidase activity"/>
    <property type="evidence" value="ECO:0007669"/>
    <property type="project" value="UniProtKB-KW"/>
</dbReference>
<comment type="caution">
    <text evidence="12">The sequence shown here is derived from an EMBL/GenBank/DDBJ whole genome shotgun (WGS) entry which is preliminary data.</text>
</comment>
<evidence type="ECO:0000256" key="8">
    <source>
        <dbReference type="ARBA" id="ARBA00023139"/>
    </source>
</evidence>
<evidence type="ECO:0000256" key="5">
    <source>
        <dbReference type="ARBA" id="ARBA00022801"/>
    </source>
</evidence>
<dbReference type="InterPro" id="IPR052062">
    <property type="entry name" value="Murein_DD/LD_carboxypeptidase"/>
</dbReference>
<dbReference type="PROSITE" id="PS51935">
    <property type="entry name" value="NLPC_P60"/>
    <property type="match status" value="1"/>
</dbReference>
<dbReference type="PANTHER" id="PTHR47360">
    <property type="entry name" value="MUREIN DD-ENDOPEPTIDASE MEPS/MUREIN LD-CARBOXYPEPTIDASE"/>
    <property type="match status" value="1"/>
</dbReference>
<dbReference type="Gene3D" id="3.90.1720.10">
    <property type="entry name" value="endopeptidase domain like (from Nostoc punctiforme)"/>
    <property type="match status" value="1"/>
</dbReference>
<evidence type="ECO:0000256" key="6">
    <source>
        <dbReference type="ARBA" id="ARBA00022807"/>
    </source>
</evidence>
<keyword evidence="4 10" id="KW-0732">Signal</keyword>
<dbReference type="PATRIC" id="fig|1095749.3.peg.1482"/>
<comment type="subcellular location">
    <subcellularLocation>
        <location evidence="1">Membrane</location>
        <topology evidence="1">Lipid-anchor</topology>
    </subcellularLocation>
</comment>
<accession>I3DAL0</accession>
<evidence type="ECO:0000259" key="11">
    <source>
        <dbReference type="PROSITE" id="PS51935"/>
    </source>
</evidence>
<dbReference type="SUPFAM" id="SSF54001">
    <property type="entry name" value="Cysteine proteinases"/>
    <property type="match status" value="1"/>
</dbReference>
<dbReference type="GO" id="GO:0016020">
    <property type="term" value="C:membrane"/>
    <property type="evidence" value="ECO:0007669"/>
    <property type="project" value="UniProtKB-SubCell"/>
</dbReference>
<gene>
    <name evidence="12" type="ORF">HMPREF1052_1378</name>
</gene>
<evidence type="ECO:0000256" key="4">
    <source>
        <dbReference type="ARBA" id="ARBA00022729"/>
    </source>
</evidence>
<keyword evidence="13" id="KW-1185">Reference proteome</keyword>
<dbReference type="EMBL" id="AJSX01000034">
    <property type="protein sequence ID" value="EIJ68753.1"/>
    <property type="molecule type" value="Genomic_DNA"/>
</dbReference>